<gene>
    <name evidence="1" type="ORF">VP01_9237g1</name>
</gene>
<proteinExistence type="predicted"/>
<accession>A0A0L6U787</accession>
<organism evidence="1 2">
    <name type="scientific">Puccinia sorghi</name>
    <dbReference type="NCBI Taxonomy" id="27349"/>
    <lineage>
        <taxon>Eukaryota</taxon>
        <taxon>Fungi</taxon>
        <taxon>Dikarya</taxon>
        <taxon>Basidiomycota</taxon>
        <taxon>Pucciniomycotina</taxon>
        <taxon>Pucciniomycetes</taxon>
        <taxon>Pucciniales</taxon>
        <taxon>Pucciniaceae</taxon>
        <taxon>Puccinia</taxon>
    </lineage>
</organism>
<feature type="non-terminal residue" evidence="1">
    <location>
        <position position="229"/>
    </location>
</feature>
<evidence type="ECO:0000313" key="2">
    <source>
        <dbReference type="Proteomes" id="UP000037035"/>
    </source>
</evidence>
<protein>
    <submittedName>
        <fullName evidence="1">Uncharacterized protein</fullName>
    </submittedName>
</protein>
<keyword evidence="2" id="KW-1185">Reference proteome</keyword>
<dbReference type="EMBL" id="LAVV01014868">
    <property type="protein sequence ID" value="KNZ44363.1"/>
    <property type="molecule type" value="Genomic_DNA"/>
</dbReference>
<name>A0A0L6U787_9BASI</name>
<reference evidence="1 2" key="1">
    <citation type="submission" date="2015-08" db="EMBL/GenBank/DDBJ databases">
        <title>Next Generation Sequencing and Analysis of the Genome of Puccinia sorghi L Schw, the Causal Agent of Maize Common Rust.</title>
        <authorList>
            <person name="Rochi L."/>
            <person name="Burguener G."/>
            <person name="Darino M."/>
            <person name="Turjanski A."/>
            <person name="Kreff E."/>
            <person name="Dieguez M.J."/>
            <person name="Sacco F."/>
        </authorList>
    </citation>
    <scope>NUCLEOTIDE SEQUENCE [LARGE SCALE GENOMIC DNA]</scope>
    <source>
        <strain evidence="1 2">RO10H11247</strain>
    </source>
</reference>
<dbReference type="VEuPathDB" id="FungiDB:VP01_9237g1"/>
<sequence length="229" mass="26495">MFPQHPQRIRRGNTTKHSHIYLHFRDFQSRTTSYHHHHCTPTKSICQLRSKPLFPKTIRTIIQPNHNIPRAIKLEVQVNIYFSNNIRVFCKLKELCGCPKCSTHSFVEDGITRHGIYVHPRTRQKHWQEAARNAGKSLPKALVNMTIEDSPSLLNTRKQAHLRSDTTISSCSSDDHEYKPISITHRMYSSYACQFGGKDLNVDSSVLLDYVMIFVAWLYLVCGMSQARC</sequence>
<evidence type="ECO:0000313" key="1">
    <source>
        <dbReference type="EMBL" id="KNZ44363.1"/>
    </source>
</evidence>
<dbReference type="AlphaFoldDB" id="A0A0L6U787"/>
<dbReference type="Proteomes" id="UP000037035">
    <property type="component" value="Unassembled WGS sequence"/>
</dbReference>
<comment type="caution">
    <text evidence="1">The sequence shown here is derived from an EMBL/GenBank/DDBJ whole genome shotgun (WGS) entry which is preliminary data.</text>
</comment>